<organism evidence="1 2">
    <name type="scientific">Fulvimarina pelagi HTCC2506</name>
    <dbReference type="NCBI Taxonomy" id="314231"/>
    <lineage>
        <taxon>Bacteria</taxon>
        <taxon>Pseudomonadati</taxon>
        <taxon>Pseudomonadota</taxon>
        <taxon>Alphaproteobacteria</taxon>
        <taxon>Hyphomicrobiales</taxon>
        <taxon>Aurantimonadaceae</taxon>
        <taxon>Fulvimarina</taxon>
    </lineage>
</organism>
<dbReference type="Pfam" id="PF13279">
    <property type="entry name" value="4HBT_2"/>
    <property type="match status" value="1"/>
</dbReference>
<reference evidence="1 2" key="1">
    <citation type="journal article" date="2010" name="J. Bacteriol.">
        <title>Genome sequence of Fulvimarina pelagi HTCC2506T, a Mn(II)-oxidizing alphaproteobacterium possessing an aerobic anoxygenic photosynthetic gene cluster and Xanthorhodopsin.</title>
        <authorList>
            <person name="Kang I."/>
            <person name="Oh H.M."/>
            <person name="Lim S.I."/>
            <person name="Ferriera S."/>
            <person name="Giovannoni S.J."/>
            <person name="Cho J.C."/>
        </authorList>
    </citation>
    <scope>NUCLEOTIDE SEQUENCE [LARGE SCALE GENOMIC DNA]</scope>
    <source>
        <strain evidence="1 2">HTCC2506</strain>
    </source>
</reference>
<dbReference type="RefSeq" id="WP_007068229.1">
    <property type="nucleotide sequence ID" value="NZ_DS022272.1"/>
</dbReference>
<dbReference type="InterPro" id="IPR050563">
    <property type="entry name" value="4-hydroxybenzoyl-CoA_TE"/>
</dbReference>
<dbReference type="PANTHER" id="PTHR31793:SF2">
    <property type="entry name" value="BLR1345 PROTEIN"/>
    <property type="match status" value="1"/>
</dbReference>
<evidence type="ECO:0008006" key="3">
    <source>
        <dbReference type="Google" id="ProtNLM"/>
    </source>
</evidence>
<dbReference type="CDD" id="cd00586">
    <property type="entry name" value="4HBT"/>
    <property type="match status" value="1"/>
</dbReference>
<dbReference type="EMBL" id="AATP01000002">
    <property type="protein sequence ID" value="EAU41856.1"/>
    <property type="molecule type" value="Genomic_DNA"/>
</dbReference>
<dbReference type="Gene3D" id="3.10.129.10">
    <property type="entry name" value="Hotdog Thioesterase"/>
    <property type="match status" value="1"/>
</dbReference>
<evidence type="ECO:0000313" key="2">
    <source>
        <dbReference type="Proteomes" id="UP000004310"/>
    </source>
</evidence>
<dbReference type="eggNOG" id="COG0824">
    <property type="taxonomic scope" value="Bacteria"/>
</dbReference>
<dbReference type="GO" id="GO:0047617">
    <property type="term" value="F:fatty acyl-CoA hydrolase activity"/>
    <property type="evidence" value="ECO:0007669"/>
    <property type="project" value="TreeGrafter"/>
</dbReference>
<gene>
    <name evidence="1" type="ORF">FP2506_15524</name>
</gene>
<evidence type="ECO:0000313" key="1">
    <source>
        <dbReference type="EMBL" id="EAU41856.1"/>
    </source>
</evidence>
<sequence length="148" mass="16677">MAENENAWKAVDLGGSVVHPWHLDQFGHMNVRWYAPVFDDASFLFWEKAGLSMRALTETHGVHTVTLKAETEFQQELLAGDCTWIKGKIARIGGKSVTLELTLGTYRTGEVHAIYRTVEVFVEARSHRSCAIPGAVREKLDRYRTDDG</sequence>
<name>Q0G3H5_9HYPH</name>
<proteinExistence type="predicted"/>
<dbReference type="HOGENOM" id="CLU_101141_6_1_5"/>
<accession>Q0G3H5</accession>
<protein>
    <recommendedName>
        <fullName evidence="3">Thioesterase domain-containing protein</fullName>
    </recommendedName>
</protein>
<comment type="caution">
    <text evidence="1">The sequence shown here is derived from an EMBL/GenBank/DDBJ whole genome shotgun (WGS) entry which is preliminary data.</text>
</comment>
<dbReference type="STRING" id="217511.GCA_001463845_02789"/>
<dbReference type="PANTHER" id="PTHR31793">
    <property type="entry name" value="4-HYDROXYBENZOYL-COA THIOESTERASE FAMILY MEMBER"/>
    <property type="match status" value="1"/>
</dbReference>
<dbReference type="SUPFAM" id="SSF54637">
    <property type="entry name" value="Thioesterase/thiol ester dehydrase-isomerase"/>
    <property type="match status" value="1"/>
</dbReference>
<dbReference type="InterPro" id="IPR029069">
    <property type="entry name" value="HotDog_dom_sf"/>
</dbReference>
<dbReference type="Proteomes" id="UP000004310">
    <property type="component" value="Unassembled WGS sequence"/>
</dbReference>
<dbReference type="AlphaFoldDB" id="Q0G3H5"/>
<keyword evidence="2" id="KW-1185">Reference proteome</keyword>